<accession>A0A010R832</accession>
<dbReference type="eggNOG" id="ENOG502RYVR">
    <property type="taxonomic scope" value="Eukaryota"/>
</dbReference>
<dbReference type="OrthoDB" id="17725at2759"/>
<dbReference type="EMBL" id="JARH01001039">
    <property type="protein sequence ID" value="EXF73849.1"/>
    <property type="molecule type" value="Genomic_DNA"/>
</dbReference>
<protein>
    <submittedName>
        <fullName evidence="1">Uncharacterized protein</fullName>
    </submittedName>
</protein>
<organism evidence="1 2">
    <name type="scientific">Colletotrichum fioriniae PJ7</name>
    <dbReference type="NCBI Taxonomy" id="1445577"/>
    <lineage>
        <taxon>Eukaryota</taxon>
        <taxon>Fungi</taxon>
        <taxon>Dikarya</taxon>
        <taxon>Ascomycota</taxon>
        <taxon>Pezizomycotina</taxon>
        <taxon>Sordariomycetes</taxon>
        <taxon>Hypocreomycetidae</taxon>
        <taxon>Glomerellales</taxon>
        <taxon>Glomerellaceae</taxon>
        <taxon>Colletotrichum</taxon>
        <taxon>Colletotrichum acutatum species complex</taxon>
    </lineage>
</organism>
<dbReference type="Gene3D" id="1.10.3620.10">
    <property type="entry name" value="YdcF like domain"/>
    <property type="match status" value="1"/>
</dbReference>
<dbReference type="KEGG" id="cfj:CFIO01_12946"/>
<evidence type="ECO:0000313" key="1">
    <source>
        <dbReference type="EMBL" id="EXF73849.1"/>
    </source>
</evidence>
<dbReference type="STRING" id="1445577.A0A010R832"/>
<proteinExistence type="predicted"/>
<sequence>MKSWPTFTPQVRFIDTSKIIVEKDVMAQLVFDDEECASKTLGGMWSIGRFVDLLMGEIPRLRDDGEGYGPKGKDFIVHVAIPESVDAAWAMLYNLIGKQSRS</sequence>
<name>A0A010R832_9PEZI</name>
<keyword evidence="2" id="KW-1185">Reference proteome</keyword>
<gene>
    <name evidence="1" type="ORF">CFIO01_12946</name>
</gene>
<comment type="caution">
    <text evidence="1">The sequence shown here is derived from an EMBL/GenBank/DDBJ whole genome shotgun (WGS) entry which is preliminary data.</text>
</comment>
<reference evidence="1 2" key="1">
    <citation type="submission" date="2014-02" db="EMBL/GenBank/DDBJ databases">
        <title>The genome sequence of Colletotrichum fioriniae PJ7.</title>
        <authorList>
            <person name="Baroncelli R."/>
            <person name="Thon M.R."/>
        </authorList>
    </citation>
    <scope>NUCLEOTIDE SEQUENCE [LARGE SCALE GENOMIC DNA]</scope>
    <source>
        <strain evidence="1 2">PJ7</strain>
    </source>
</reference>
<dbReference type="HOGENOM" id="CLU_2277271_0_0_1"/>
<dbReference type="AlphaFoldDB" id="A0A010R832"/>
<evidence type="ECO:0000313" key="2">
    <source>
        <dbReference type="Proteomes" id="UP000020467"/>
    </source>
</evidence>
<dbReference type="Proteomes" id="UP000020467">
    <property type="component" value="Unassembled WGS sequence"/>
</dbReference>